<sequence>MNEMLTPLYDKESVCQICAHKHSTKRVRTRFLKVENIHSDFFTEYKDSTIHPLLYEVIVCPNCGFAFMDTFSPNISSDSLNVIKEQLKDWEVQDFGQERNVEVAIKATKLAVISGMIKKEKSIVMASLCLRLGWLCRMKGDECEERRFLLKALEKYKASYLEADYIGTTMTDIKMLYMIGEMARRVDYIEDALKYLAKVVEHKNKHEEKKIVEMAREQWYAIRENDKERQLS</sequence>
<reference evidence="1" key="1">
    <citation type="journal article" date="2014" name="Genome Announc.">
        <title>Draft Genome Sequences of Three Alkaliphilic Bacillus Strains, Bacillus wakoensis JCM 9140T, Bacillus akibai JCM 9157T, and Bacillus hemicellulosilyticus JCM 9152T.</title>
        <authorList>
            <person name="Yuki M."/>
            <person name="Oshima K."/>
            <person name="Suda W."/>
            <person name="Oshida Y."/>
            <person name="Kitamura K."/>
            <person name="Iida T."/>
            <person name="Hattori M."/>
            <person name="Ohkuma M."/>
        </authorList>
    </citation>
    <scope>NUCLEOTIDE SEQUENCE [LARGE SCALE GENOMIC DNA]</scope>
    <source>
        <strain evidence="1">JCM 9152</strain>
    </source>
</reference>
<gene>
    <name evidence="1" type="ORF">JCM9152_1439</name>
</gene>
<evidence type="ECO:0008006" key="3">
    <source>
        <dbReference type="Google" id="ProtNLM"/>
    </source>
</evidence>
<proteinExistence type="predicted"/>
<dbReference type="Pfam" id="PF09986">
    <property type="entry name" value="DUF2225"/>
    <property type="match status" value="1"/>
</dbReference>
<name>W4QFD6_9BACI</name>
<dbReference type="OrthoDB" id="9780343at2"/>
<dbReference type="Proteomes" id="UP000018895">
    <property type="component" value="Unassembled WGS sequence"/>
</dbReference>
<dbReference type="EMBL" id="BAUU01000008">
    <property type="protein sequence ID" value="GAE30044.1"/>
    <property type="molecule type" value="Genomic_DNA"/>
</dbReference>
<dbReference type="RefSeq" id="WP_035342273.1">
    <property type="nucleotide sequence ID" value="NZ_BAUU01000008.1"/>
</dbReference>
<keyword evidence="2" id="KW-1185">Reference proteome</keyword>
<evidence type="ECO:0000313" key="2">
    <source>
        <dbReference type="Proteomes" id="UP000018895"/>
    </source>
</evidence>
<protein>
    <recommendedName>
        <fullName evidence="3">DUF2225 domain-containing protein</fullName>
    </recommendedName>
</protein>
<evidence type="ECO:0000313" key="1">
    <source>
        <dbReference type="EMBL" id="GAE30044.1"/>
    </source>
</evidence>
<accession>W4QFD6</accession>
<comment type="caution">
    <text evidence="1">The sequence shown here is derived from an EMBL/GenBank/DDBJ whole genome shotgun (WGS) entry which is preliminary data.</text>
</comment>
<dbReference type="STRING" id="1236971.JCM9152_1439"/>
<dbReference type="InterPro" id="IPR018708">
    <property type="entry name" value="DUF2225"/>
</dbReference>
<dbReference type="AlphaFoldDB" id="W4QFD6"/>
<organism evidence="1 2">
    <name type="scientific">Halalkalibacter hemicellulosilyticusJCM 9152</name>
    <dbReference type="NCBI Taxonomy" id="1236971"/>
    <lineage>
        <taxon>Bacteria</taxon>
        <taxon>Bacillati</taxon>
        <taxon>Bacillota</taxon>
        <taxon>Bacilli</taxon>
        <taxon>Bacillales</taxon>
        <taxon>Bacillaceae</taxon>
        <taxon>Halalkalibacter</taxon>
    </lineage>
</organism>